<dbReference type="InterPro" id="IPR029058">
    <property type="entry name" value="AB_hydrolase_fold"/>
</dbReference>
<dbReference type="Gene3D" id="1.10.260.130">
    <property type="match status" value="1"/>
</dbReference>
<proteinExistence type="predicted"/>
<name>C5MDY3_CANTT</name>
<feature type="chain" id="PRO_5012700371" description="Triacylglycerol lipase" evidence="5">
    <location>
        <begin position="16"/>
        <end position="430"/>
    </location>
</feature>
<feature type="signal peptide" evidence="5">
    <location>
        <begin position="1"/>
        <end position="15"/>
    </location>
</feature>
<gene>
    <name evidence="6" type="ORF">CTRG_03885</name>
</gene>
<dbReference type="Pfam" id="PF03583">
    <property type="entry name" value="LIP"/>
    <property type="match status" value="1"/>
</dbReference>
<evidence type="ECO:0000256" key="4">
    <source>
        <dbReference type="ARBA" id="ARBA00023369"/>
    </source>
</evidence>
<dbReference type="AlphaFoldDB" id="C5MDY3"/>
<dbReference type="GeneID" id="8297940"/>
<evidence type="ECO:0008006" key="8">
    <source>
        <dbReference type="Google" id="ProtNLM"/>
    </source>
</evidence>
<keyword evidence="2" id="KW-1015">Disulfide bond</keyword>
<dbReference type="VEuPathDB" id="FungiDB:CTRG_03885"/>
<reference evidence="6 7" key="1">
    <citation type="journal article" date="2009" name="Nature">
        <title>Evolution of pathogenicity and sexual reproduction in eight Candida genomes.</title>
        <authorList>
            <person name="Butler G."/>
            <person name="Rasmussen M.D."/>
            <person name="Lin M.F."/>
            <person name="Santos M.A."/>
            <person name="Sakthikumar S."/>
            <person name="Munro C.A."/>
            <person name="Rheinbay E."/>
            <person name="Grabherr M."/>
            <person name="Forche A."/>
            <person name="Reedy J.L."/>
            <person name="Agrafioti I."/>
            <person name="Arnaud M.B."/>
            <person name="Bates S."/>
            <person name="Brown A.J."/>
            <person name="Brunke S."/>
            <person name="Costanzo M.C."/>
            <person name="Fitzpatrick D.A."/>
            <person name="de Groot P.W."/>
            <person name="Harris D."/>
            <person name="Hoyer L.L."/>
            <person name="Hube B."/>
            <person name="Klis F.M."/>
            <person name="Kodira C."/>
            <person name="Lennard N."/>
            <person name="Logue M.E."/>
            <person name="Martin R."/>
            <person name="Neiman A.M."/>
            <person name="Nikolaou E."/>
            <person name="Quail M.A."/>
            <person name="Quinn J."/>
            <person name="Santos M.C."/>
            <person name="Schmitzberger F.F."/>
            <person name="Sherlock G."/>
            <person name="Shah P."/>
            <person name="Silverstein K.A."/>
            <person name="Skrzypek M.S."/>
            <person name="Soll D."/>
            <person name="Staggs R."/>
            <person name="Stansfield I."/>
            <person name="Stumpf M.P."/>
            <person name="Sudbery P.E."/>
            <person name="Srikantha T."/>
            <person name="Zeng Q."/>
            <person name="Berman J."/>
            <person name="Berriman M."/>
            <person name="Heitman J."/>
            <person name="Gow N.A."/>
            <person name="Lorenz M.C."/>
            <person name="Birren B.W."/>
            <person name="Kellis M."/>
            <person name="Cuomo C.A."/>
        </authorList>
    </citation>
    <scope>NUCLEOTIDE SEQUENCE [LARGE SCALE GENOMIC DNA]</scope>
    <source>
        <strain evidence="7">ATCC MYA-3404 / T1</strain>
    </source>
</reference>
<dbReference type="EMBL" id="GG692399">
    <property type="protein sequence ID" value="EER32214.1"/>
    <property type="molecule type" value="Genomic_DNA"/>
</dbReference>
<dbReference type="Gene3D" id="3.40.50.1820">
    <property type="entry name" value="alpha/beta hydrolase"/>
    <property type="match status" value="1"/>
</dbReference>
<dbReference type="eggNOG" id="ENOG502SI7U">
    <property type="taxonomic scope" value="Eukaryota"/>
</dbReference>
<keyword evidence="1 5" id="KW-0732">Signal</keyword>
<protein>
    <recommendedName>
        <fullName evidence="8">Triacylglycerol lipase</fullName>
    </recommendedName>
</protein>
<dbReference type="KEGG" id="ctp:CTRG_03885"/>
<dbReference type="GO" id="GO:0004806">
    <property type="term" value="F:triacylglycerol lipase activity"/>
    <property type="evidence" value="ECO:0007669"/>
    <property type="project" value="UniProtKB-EC"/>
</dbReference>
<evidence type="ECO:0000256" key="2">
    <source>
        <dbReference type="ARBA" id="ARBA00023157"/>
    </source>
</evidence>
<evidence type="ECO:0000256" key="3">
    <source>
        <dbReference type="ARBA" id="ARBA00023180"/>
    </source>
</evidence>
<organism evidence="6 7">
    <name type="scientific">Candida tropicalis (strain ATCC MYA-3404 / T1)</name>
    <name type="common">Yeast</name>
    <dbReference type="NCBI Taxonomy" id="294747"/>
    <lineage>
        <taxon>Eukaryota</taxon>
        <taxon>Fungi</taxon>
        <taxon>Dikarya</taxon>
        <taxon>Ascomycota</taxon>
        <taxon>Saccharomycotina</taxon>
        <taxon>Pichiomycetes</taxon>
        <taxon>Debaryomycetaceae</taxon>
        <taxon>Candida/Lodderomyces clade</taxon>
        <taxon>Candida</taxon>
    </lineage>
</organism>
<dbReference type="OrthoDB" id="2373480at2759"/>
<dbReference type="SUPFAM" id="SSF53474">
    <property type="entry name" value="alpha/beta-Hydrolases"/>
    <property type="match status" value="1"/>
</dbReference>
<accession>C5MDY3</accession>
<keyword evidence="7" id="KW-1185">Reference proteome</keyword>
<evidence type="ECO:0000256" key="5">
    <source>
        <dbReference type="SAM" id="SignalP"/>
    </source>
</evidence>
<dbReference type="GO" id="GO:0016042">
    <property type="term" value="P:lipid catabolic process"/>
    <property type="evidence" value="ECO:0007669"/>
    <property type="project" value="InterPro"/>
</dbReference>
<dbReference type="PANTHER" id="PTHR34853">
    <property type="match status" value="1"/>
</dbReference>
<evidence type="ECO:0000313" key="7">
    <source>
        <dbReference type="Proteomes" id="UP000002037"/>
    </source>
</evidence>
<evidence type="ECO:0000313" key="6">
    <source>
        <dbReference type="EMBL" id="EER32214.1"/>
    </source>
</evidence>
<comment type="catalytic activity">
    <reaction evidence="4">
        <text>a triacylglycerol + H2O = a diacylglycerol + a fatty acid + H(+)</text>
        <dbReference type="Rhea" id="RHEA:12044"/>
        <dbReference type="ChEBI" id="CHEBI:15377"/>
        <dbReference type="ChEBI" id="CHEBI:15378"/>
        <dbReference type="ChEBI" id="CHEBI:17855"/>
        <dbReference type="ChEBI" id="CHEBI:18035"/>
        <dbReference type="ChEBI" id="CHEBI:28868"/>
        <dbReference type="EC" id="3.1.1.3"/>
    </reaction>
    <physiologicalReaction direction="left-to-right" evidence="4">
        <dbReference type="Rhea" id="RHEA:12045"/>
    </physiologicalReaction>
</comment>
<dbReference type="HOGENOM" id="CLU_029538_5_0_1"/>
<dbReference type="InterPro" id="IPR005152">
    <property type="entry name" value="Lipase_secreted"/>
</dbReference>
<evidence type="ECO:0000256" key="1">
    <source>
        <dbReference type="ARBA" id="ARBA00022729"/>
    </source>
</evidence>
<dbReference type="RefSeq" id="XP_002549588.1">
    <property type="nucleotide sequence ID" value="XM_002549542.1"/>
</dbReference>
<dbReference type="PANTHER" id="PTHR34853:SF1">
    <property type="entry name" value="LIPASE 5"/>
    <property type="match status" value="1"/>
</dbReference>
<dbReference type="ESTHER" id="cantt-c5mdy3">
    <property type="family name" value="Fungal-Bact_LIP"/>
</dbReference>
<dbReference type="Proteomes" id="UP000002037">
    <property type="component" value="Unassembled WGS sequence"/>
</dbReference>
<sequence>MLLFCFVVLIPLVVSSSIPGTIVSYTNPKFTNFENLKNSWQFNISSQDSFGNSNIIVTSLLEPTNGNSSRIVSYQIPEDAAKIECAPSVNLLGNNFTGVSDINLLLSQGYYVIIPDYEGPKSAFLAGHQAGHAILDSIRGIVLNSGNITNIDKNAEVALWGFSGGSFASGWAASLQPIYAPELKENLVGVAVGGFVTDIKAVVKNIDGGPFSGLIAAGIGGLMKEYPEFEKYLKDNSKFTRFNEFSMYCSVETVSKFPFTQFFAGPFKIFPKGWDLANSDPASSVLESNSLLKQPQYMPDIPVFIYHGSIDEVVPIQNSNDIYKQWCQSNIKSLEFAEDLTNGHLMEGLIGTPAAITWITNRFKGLSPIKGCNHQKRLNNLFYPGIDPIIVQSIKFEIDNRFGGLGQGIIMDQPSLQDLKAYANKQDSFV</sequence>
<keyword evidence="3" id="KW-0325">Glycoprotein</keyword>